<reference evidence="1" key="1">
    <citation type="journal article" date="2022" name="Plant J.">
        <title>Strategies of tolerance reflected in two North American maple genomes.</title>
        <authorList>
            <person name="McEvoy S.L."/>
            <person name="Sezen U.U."/>
            <person name="Trouern-Trend A."/>
            <person name="McMahon S.M."/>
            <person name="Schaberg P.G."/>
            <person name="Yang J."/>
            <person name="Wegrzyn J.L."/>
            <person name="Swenson N.G."/>
        </authorList>
    </citation>
    <scope>NUCLEOTIDE SEQUENCE</scope>
    <source>
        <strain evidence="1">NS2018</strain>
    </source>
</reference>
<keyword evidence="2" id="KW-1185">Reference proteome</keyword>
<dbReference type="EMBL" id="JAUESC010000004">
    <property type="protein sequence ID" value="KAK0595461.1"/>
    <property type="molecule type" value="Genomic_DNA"/>
</dbReference>
<organism evidence="1 2">
    <name type="scientific">Acer saccharum</name>
    <name type="common">Sugar maple</name>
    <dbReference type="NCBI Taxonomy" id="4024"/>
    <lineage>
        <taxon>Eukaryota</taxon>
        <taxon>Viridiplantae</taxon>
        <taxon>Streptophyta</taxon>
        <taxon>Embryophyta</taxon>
        <taxon>Tracheophyta</taxon>
        <taxon>Spermatophyta</taxon>
        <taxon>Magnoliopsida</taxon>
        <taxon>eudicotyledons</taxon>
        <taxon>Gunneridae</taxon>
        <taxon>Pentapetalae</taxon>
        <taxon>rosids</taxon>
        <taxon>malvids</taxon>
        <taxon>Sapindales</taxon>
        <taxon>Sapindaceae</taxon>
        <taxon>Hippocastanoideae</taxon>
        <taxon>Acereae</taxon>
        <taxon>Acer</taxon>
    </lineage>
</organism>
<evidence type="ECO:0000313" key="2">
    <source>
        <dbReference type="Proteomes" id="UP001168877"/>
    </source>
</evidence>
<protein>
    <submittedName>
        <fullName evidence="1">Uncharacterized protein</fullName>
    </submittedName>
</protein>
<proteinExistence type="predicted"/>
<dbReference type="AlphaFoldDB" id="A0AA39SLQ8"/>
<comment type="caution">
    <text evidence="1">The sequence shown here is derived from an EMBL/GenBank/DDBJ whole genome shotgun (WGS) entry which is preliminary data.</text>
</comment>
<name>A0AA39SLQ8_ACESA</name>
<accession>A0AA39SLQ8</accession>
<reference evidence="1" key="2">
    <citation type="submission" date="2023-06" db="EMBL/GenBank/DDBJ databases">
        <authorList>
            <person name="Swenson N.G."/>
            <person name="Wegrzyn J.L."/>
            <person name="Mcevoy S.L."/>
        </authorList>
    </citation>
    <scope>NUCLEOTIDE SEQUENCE</scope>
    <source>
        <strain evidence="1">NS2018</strain>
        <tissue evidence="1">Leaf</tissue>
    </source>
</reference>
<evidence type="ECO:0000313" key="1">
    <source>
        <dbReference type="EMBL" id="KAK0595461.1"/>
    </source>
</evidence>
<dbReference type="Proteomes" id="UP001168877">
    <property type="component" value="Unassembled WGS sequence"/>
</dbReference>
<gene>
    <name evidence="1" type="ORF">LWI29_006905</name>
</gene>
<sequence length="230" mass="25351">MCEGESSKKIRVLVHVPSVNLKQRDLGGEGQEATKLEGIVTEEVVINEERLKEKDGEQRDSVVGGISSGPLLVAHENLGSLDNKGYGSIDVSVNGPHLEMDKVRSNFKLSKFESLNGRFFDSCGSGSKFKKVVVRATGFSKRYSGSELKLGISGEKFKVHGGKQKLELAGKGDSVRRGNAMLAQKNQVADQISECDARRRYETILAVTTHRISTRRSCDIELRLQSRRQT</sequence>